<dbReference type="Proteomes" id="UP000245533">
    <property type="component" value="Unassembled WGS sequence"/>
</dbReference>
<dbReference type="InterPro" id="IPR011234">
    <property type="entry name" value="Fumarylacetoacetase-like_C"/>
</dbReference>
<dbReference type="OrthoDB" id="9805307at2"/>
<dbReference type="PANTHER" id="PTHR11820">
    <property type="entry name" value="ACYLPYRUVASE"/>
    <property type="match status" value="1"/>
</dbReference>
<dbReference type="GO" id="GO:0016853">
    <property type="term" value="F:isomerase activity"/>
    <property type="evidence" value="ECO:0007669"/>
    <property type="project" value="UniProtKB-KW"/>
</dbReference>
<feature type="domain" description="Fumarylacetoacetase-like C-terminal" evidence="2">
    <location>
        <begin position="16"/>
        <end position="217"/>
    </location>
</feature>
<dbReference type="SUPFAM" id="SSF56529">
    <property type="entry name" value="FAH"/>
    <property type="match status" value="1"/>
</dbReference>
<dbReference type="EMBL" id="QGGB01000005">
    <property type="protein sequence ID" value="PWN06997.1"/>
    <property type="molecule type" value="Genomic_DNA"/>
</dbReference>
<dbReference type="GO" id="GO:0018773">
    <property type="term" value="F:acetylpyruvate hydrolase activity"/>
    <property type="evidence" value="ECO:0007669"/>
    <property type="project" value="TreeGrafter"/>
</dbReference>
<dbReference type="Gene3D" id="3.90.850.10">
    <property type="entry name" value="Fumarylacetoacetase-like, C-terminal domain"/>
    <property type="match status" value="1"/>
</dbReference>
<dbReference type="Pfam" id="PF01557">
    <property type="entry name" value="FAA_hydrolase"/>
    <property type="match status" value="1"/>
</dbReference>
<dbReference type="InterPro" id="IPR036663">
    <property type="entry name" value="Fumarylacetoacetase_C_sf"/>
</dbReference>
<keyword evidence="3" id="KW-0413">Isomerase</keyword>
<name>A0A316TQW0_9BACT</name>
<reference evidence="3 4" key="1">
    <citation type="submission" date="2018-05" db="EMBL/GenBank/DDBJ databases">
        <title>Rhodohalobacter halophilus gen. nov., sp. nov., a moderately halophilic member of the family Balneolaceae.</title>
        <authorList>
            <person name="Liu Z.-W."/>
        </authorList>
    </citation>
    <scope>NUCLEOTIDE SEQUENCE [LARGE SCALE GENOMIC DNA]</scope>
    <source>
        <strain evidence="3 4">8A47</strain>
    </source>
</reference>
<dbReference type="PANTHER" id="PTHR11820:SF7">
    <property type="entry name" value="ACYLPYRUVASE FAHD1, MITOCHONDRIAL"/>
    <property type="match status" value="1"/>
</dbReference>
<accession>A0A316TQW0</accession>
<evidence type="ECO:0000313" key="3">
    <source>
        <dbReference type="EMBL" id="PWN06997.1"/>
    </source>
</evidence>
<protein>
    <submittedName>
        <fullName evidence="3">Isomerase/hydrolase</fullName>
    </submittedName>
</protein>
<gene>
    <name evidence="3" type="ORF">DDZ15_06920</name>
</gene>
<organism evidence="3 4">
    <name type="scientific">Rhodohalobacter mucosus</name>
    <dbReference type="NCBI Taxonomy" id="2079485"/>
    <lineage>
        <taxon>Bacteria</taxon>
        <taxon>Pseudomonadati</taxon>
        <taxon>Balneolota</taxon>
        <taxon>Balneolia</taxon>
        <taxon>Balneolales</taxon>
        <taxon>Balneolaceae</taxon>
        <taxon>Rhodohalobacter</taxon>
    </lineage>
</organism>
<keyword evidence="1" id="KW-0479">Metal-binding</keyword>
<dbReference type="RefSeq" id="WP_109646346.1">
    <property type="nucleotide sequence ID" value="NZ_QGGB01000005.1"/>
</dbReference>
<keyword evidence="3" id="KW-0378">Hydrolase</keyword>
<evidence type="ECO:0000313" key="4">
    <source>
        <dbReference type="Proteomes" id="UP000245533"/>
    </source>
</evidence>
<dbReference type="GO" id="GO:0046872">
    <property type="term" value="F:metal ion binding"/>
    <property type="evidence" value="ECO:0007669"/>
    <property type="project" value="UniProtKB-KW"/>
</dbReference>
<keyword evidence="4" id="KW-1185">Reference proteome</keyword>
<evidence type="ECO:0000256" key="1">
    <source>
        <dbReference type="ARBA" id="ARBA00022723"/>
    </source>
</evidence>
<sequence length="219" mass="23715">MSFDIPGFHGMQYGTLYCIGRNYAKHAAEMNSDIPETPVVFLKPRSSIIHEGETVRIPKQSGEVHHEVELVLLIGKQVSNIHKDDALSAIAGFGVGLDITARDVQSEAKKKGLPWSLAKGFNTFAPLGNLVPYDTAKHNLGNMEIRVEVNGDVRQSGRTSDMIFRAEELISYLSGCFTLYPGDLIFTGTPEGVSPVIGGDTVSAEIENGLSTLTVHVSD</sequence>
<proteinExistence type="predicted"/>
<evidence type="ECO:0000259" key="2">
    <source>
        <dbReference type="Pfam" id="PF01557"/>
    </source>
</evidence>
<comment type="caution">
    <text evidence="3">The sequence shown here is derived from an EMBL/GenBank/DDBJ whole genome shotgun (WGS) entry which is preliminary data.</text>
</comment>
<dbReference type="AlphaFoldDB" id="A0A316TQW0"/>